<evidence type="ECO:0000313" key="2">
    <source>
        <dbReference type="Proteomes" id="UP000000779"/>
    </source>
</evidence>
<accession>A0AHC1</accession>
<proteinExistence type="predicted"/>
<dbReference type="EMBL" id="AM263198">
    <property type="protein sequence ID" value="CAK20403.1"/>
    <property type="molecule type" value="Genomic_DNA"/>
</dbReference>
<reference evidence="1 2" key="1">
    <citation type="journal article" date="2006" name="J. Bacteriol.">
        <title>Whole-genome sequence of Listeria welshimeri reveals common steps in genome reduction with Listeria innocua as compared to Listeria monocytogenes.</title>
        <authorList>
            <person name="Hain T."/>
            <person name="Steinweg C."/>
            <person name="Kuenne C.T."/>
            <person name="Billion A."/>
            <person name="Ghai R."/>
            <person name="Chatterjee S.S."/>
            <person name="Domann E."/>
            <person name="Kaerst U."/>
            <person name="Goesmann A."/>
            <person name="Bekel T."/>
            <person name="Bartels D."/>
            <person name="Kaiser O."/>
            <person name="Meyer F."/>
            <person name="Puehler A."/>
            <person name="Weisshaar B."/>
            <person name="Wehland J."/>
            <person name="Liang C."/>
            <person name="Dandekar T."/>
            <person name="Lampidis R."/>
            <person name="Kreft J."/>
            <person name="Goebel W."/>
            <person name="Chakraborty T."/>
        </authorList>
    </citation>
    <scope>NUCLEOTIDE SEQUENCE [LARGE SCALE GENOMIC DNA]</scope>
    <source>
        <strain evidence="2">ATCC 35897 / DSM 20650 / CIP 8149 / NCTC 11857 / SLCC 5334 / V8</strain>
    </source>
</reference>
<dbReference type="STRING" id="386043.lwe0985"/>
<name>A0AHC1_LISW6</name>
<dbReference type="Proteomes" id="UP000000779">
    <property type="component" value="Chromosome"/>
</dbReference>
<sequence>MDALFPNKKNETGRAVKNILKNFQSNGCNNR</sequence>
<dbReference type="AlphaFoldDB" id="A0AHC1"/>
<protein>
    <submittedName>
        <fullName evidence="1">Uncharacterized protein</fullName>
    </submittedName>
</protein>
<evidence type="ECO:0000313" key="1">
    <source>
        <dbReference type="EMBL" id="CAK20403.1"/>
    </source>
</evidence>
<dbReference type="KEGG" id="lwe:lwe0985"/>
<organism evidence="1 2">
    <name type="scientific">Listeria welshimeri serovar 6b (strain ATCC 35897 / DSM 20650 / CCUG 15529 / CIP 8149 / NCTC 11857 / SLCC 5334 / V8)</name>
    <dbReference type="NCBI Taxonomy" id="386043"/>
    <lineage>
        <taxon>Bacteria</taxon>
        <taxon>Bacillati</taxon>
        <taxon>Bacillota</taxon>
        <taxon>Bacilli</taxon>
        <taxon>Bacillales</taxon>
        <taxon>Listeriaceae</taxon>
        <taxon>Listeria</taxon>
    </lineage>
</organism>
<gene>
    <name evidence="1" type="ordered locus">lwe0985</name>
</gene>
<dbReference type="HOGENOM" id="CLU_3397265_0_0_9"/>